<feature type="transmembrane region" description="Helical" evidence="11">
    <location>
        <begin position="79"/>
        <end position="102"/>
    </location>
</feature>
<evidence type="ECO:0000256" key="11">
    <source>
        <dbReference type="SAM" id="Phobius"/>
    </source>
</evidence>
<reference evidence="13" key="1">
    <citation type="journal article" date="2019" name="Int. J. Syst. Evol. Microbiol.">
        <title>The Global Catalogue of Microorganisms (GCM) 10K type strain sequencing project: providing services to taxonomists for standard genome sequencing and annotation.</title>
        <authorList>
            <consortium name="The Broad Institute Genomics Platform"/>
            <consortium name="The Broad Institute Genome Sequencing Center for Infectious Disease"/>
            <person name="Wu L."/>
            <person name="Ma J."/>
        </authorList>
    </citation>
    <scope>NUCLEOTIDE SEQUENCE [LARGE SCALE GENOMIC DNA]</scope>
    <source>
        <strain evidence="13">JCM 18304</strain>
    </source>
</reference>
<keyword evidence="5 11" id="KW-0812">Transmembrane</keyword>
<evidence type="ECO:0000256" key="6">
    <source>
        <dbReference type="ARBA" id="ARBA00022967"/>
    </source>
</evidence>
<protein>
    <recommendedName>
        <fullName evidence="10">Cytochrome c oxidase polypeptide 4</fullName>
        <ecNumber evidence="10">7.1.1.9</ecNumber>
    </recommendedName>
    <alternativeName>
        <fullName evidence="10">Cytochrome aa3 subunit 4</fullName>
    </alternativeName>
    <alternativeName>
        <fullName evidence="10">Cytochrome c oxidase polypeptide IV</fullName>
    </alternativeName>
</protein>
<dbReference type="InterPro" id="IPR021050">
    <property type="entry name" value="Cyt_c_oxidase_su4_actinobac"/>
</dbReference>
<feature type="transmembrane region" description="Helical" evidence="11">
    <location>
        <begin position="108"/>
        <end position="132"/>
    </location>
</feature>
<comment type="caution">
    <text evidence="12">The sequence shown here is derived from an EMBL/GenBank/DDBJ whole genome shotgun (WGS) entry which is preliminary data.</text>
</comment>
<comment type="function">
    <text evidence="1 10">Part of cytochrome c oxidase, its function is unknown.</text>
</comment>
<evidence type="ECO:0000256" key="7">
    <source>
        <dbReference type="ARBA" id="ARBA00022989"/>
    </source>
</evidence>
<gene>
    <name evidence="12" type="ORF">GCM10023322_74410</name>
</gene>
<evidence type="ECO:0000256" key="4">
    <source>
        <dbReference type="ARBA" id="ARBA00022475"/>
    </source>
</evidence>
<evidence type="ECO:0000256" key="1">
    <source>
        <dbReference type="ARBA" id="ARBA00002536"/>
    </source>
</evidence>
<dbReference type="Pfam" id="PF12270">
    <property type="entry name" value="Cyt_c_ox_IV"/>
    <property type="match status" value="1"/>
</dbReference>
<accession>A0ABP9SR85</accession>
<organism evidence="12 13">
    <name type="scientific">Rugosimonospora acidiphila</name>
    <dbReference type="NCBI Taxonomy" id="556531"/>
    <lineage>
        <taxon>Bacteria</taxon>
        <taxon>Bacillati</taxon>
        <taxon>Actinomycetota</taxon>
        <taxon>Actinomycetes</taxon>
        <taxon>Micromonosporales</taxon>
        <taxon>Micromonosporaceae</taxon>
        <taxon>Rugosimonospora</taxon>
    </lineage>
</organism>
<comment type="subcellular location">
    <subcellularLocation>
        <location evidence="2">Cell membrane</location>
        <topology evidence="2">Multi-pass membrane protein</topology>
    </subcellularLocation>
</comment>
<dbReference type="Proteomes" id="UP001501570">
    <property type="component" value="Unassembled WGS sequence"/>
</dbReference>
<evidence type="ECO:0000256" key="3">
    <source>
        <dbReference type="ARBA" id="ARBA00006870"/>
    </source>
</evidence>
<dbReference type="EMBL" id="BAABJQ010000036">
    <property type="protein sequence ID" value="GAA5199225.1"/>
    <property type="molecule type" value="Genomic_DNA"/>
</dbReference>
<keyword evidence="8 10" id="KW-0472">Membrane</keyword>
<feature type="transmembrane region" description="Helical" evidence="11">
    <location>
        <begin position="37"/>
        <end position="58"/>
    </location>
</feature>
<evidence type="ECO:0000313" key="13">
    <source>
        <dbReference type="Proteomes" id="UP001501570"/>
    </source>
</evidence>
<keyword evidence="7 11" id="KW-1133">Transmembrane helix</keyword>
<comment type="similarity">
    <text evidence="3 10">Belongs to the cytochrome c oxidase bacterial subunit CtaF family.</text>
</comment>
<evidence type="ECO:0000256" key="10">
    <source>
        <dbReference type="PIRNR" id="PIRNR017385"/>
    </source>
</evidence>
<comment type="subunit">
    <text evidence="10">Associates with subunits I, II and III to form cytochrome c oxidase.</text>
</comment>
<evidence type="ECO:0000256" key="8">
    <source>
        <dbReference type="ARBA" id="ARBA00023136"/>
    </source>
</evidence>
<proteinExistence type="inferred from homology"/>
<dbReference type="RefSeq" id="WP_345637890.1">
    <property type="nucleotide sequence ID" value="NZ_BAABJQ010000036.1"/>
</dbReference>
<evidence type="ECO:0000313" key="12">
    <source>
        <dbReference type="EMBL" id="GAA5199225.1"/>
    </source>
</evidence>
<comment type="catalytic activity">
    <reaction evidence="9 10">
        <text>4 Fe(II)-[cytochrome c] + O2 + 8 H(+)(in) = 4 Fe(III)-[cytochrome c] + 2 H2O + 4 H(+)(out)</text>
        <dbReference type="Rhea" id="RHEA:11436"/>
        <dbReference type="Rhea" id="RHEA-COMP:10350"/>
        <dbReference type="Rhea" id="RHEA-COMP:14399"/>
        <dbReference type="ChEBI" id="CHEBI:15377"/>
        <dbReference type="ChEBI" id="CHEBI:15378"/>
        <dbReference type="ChEBI" id="CHEBI:15379"/>
        <dbReference type="ChEBI" id="CHEBI:29033"/>
        <dbReference type="ChEBI" id="CHEBI:29034"/>
        <dbReference type="EC" id="7.1.1.9"/>
    </reaction>
</comment>
<keyword evidence="4 10" id="KW-1003">Cell membrane</keyword>
<dbReference type="PIRSF" id="PIRSF017385">
    <property type="entry name" value="CtaF"/>
    <property type="match status" value="1"/>
</dbReference>
<evidence type="ECO:0000256" key="5">
    <source>
        <dbReference type="ARBA" id="ARBA00022692"/>
    </source>
</evidence>
<name>A0ABP9SR85_9ACTN</name>
<dbReference type="EC" id="7.1.1.9" evidence="10"/>
<keyword evidence="13" id="KW-1185">Reference proteome</keyword>
<sequence>MRTESSVFNVVAAFLYLCAGTYAWWTDKISKVEWVGTVELLLAATLAALVGMYFAFVARRIAPRPEDRDAEMAEGAGDIGFFSPASYWPLGLGLAVAVSAIGLAMEQWWLFVVGALAILLTAGGLLFEYYLVKERGPVED</sequence>
<evidence type="ECO:0000256" key="9">
    <source>
        <dbReference type="ARBA" id="ARBA00047816"/>
    </source>
</evidence>
<keyword evidence="6 10" id="KW-1278">Translocase</keyword>
<evidence type="ECO:0000256" key="2">
    <source>
        <dbReference type="ARBA" id="ARBA00004651"/>
    </source>
</evidence>
<feature type="transmembrane region" description="Helical" evidence="11">
    <location>
        <begin position="7"/>
        <end position="25"/>
    </location>
</feature>